<accession>A0A2T0Q9Q1</accession>
<protein>
    <recommendedName>
        <fullName evidence="9">Ascorbate-specific PTS system EIIA component</fullName>
    </recommendedName>
    <alternativeName>
        <fullName evidence="10">Ascorbate-specific phosphotransferase enzyme IIA component</fullName>
    </alternativeName>
</protein>
<evidence type="ECO:0000256" key="5">
    <source>
        <dbReference type="ARBA" id="ARBA00022679"/>
    </source>
</evidence>
<evidence type="ECO:0000256" key="1">
    <source>
        <dbReference type="ARBA" id="ARBA00004496"/>
    </source>
</evidence>
<dbReference type="InterPro" id="IPR002178">
    <property type="entry name" value="PTS_EIIA_type-2_dom"/>
</dbReference>
<keyword evidence="3" id="KW-0963">Cytoplasm</keyword>
<dbReference type="SUPFAM" id="SSF55804">
    <property type="entry name" value="Phoshotransferase/anion transport protein"/>
    <property type="match status" value="1"/>
</dbReference>
<keyword evidence="5" id="KW-0808">Transferase</keyword>
<evidence type="ECO:0000256" key="7">
    <source>
        <dbReference type="ARBA" id="ARBA00022777"/>
    </source>
</evidence>
<comment type="caution">
    <text evidence="12">The sequence shown here is derived from an EMBL/GenBank/DDBJ whole genome shotgun (WGS) entry which is preliminary data.</text>
</comment>
<dbReference type="EMBL" id="PVZC01000002">
    <property type="protein sequence ID" value="PRY00598.1"/>
    <property type="molecule type" value="Genomic_DNA"/>
</dbReference>
<name>A0A2T0Q9Q1_9ACTN</name>
<evidence type="ECO:0000256" key="4">
    <source>
        <dbReference type="ARBA" id="ARBA00022553"/>
    </source>
</evidence>
<evidence type="ECO:0000313" key="12">
    <source>
        <dbReference type="EMBL" id="PRY00598.1"/>
    </source>
</evidence>
<comment type="subcellular location">
    <subcellularLocation>
        <location evidence="1">Cytoplasm</location>
    </subcellularLocation>
</comment>
<keyword evidence="13" id="KW-1185">Reference proteome</keyword>
<organism evidence="12 13">
    <name type="scientific">Allonocardiopsis opalescens</name>
    <dbReference type="NCBI Taxonomy" id="1144618"/>
    <lineage>
        <taxon>Bacteria</taxon>
        <taxon>Bacillati</taxon>
        <taxon>Actinomycetota</taxon>
        <taxon>Actinomycetes</taxon>
        <taxon>Streptosporangiales</taxon>
        <taxon>Allonocardiopsis</taxon>
    </lineage>
</organism>
<sequence>MPERSLLAFLPEEAVRVGVSAEDWRGAVRAAGERLVASGATTDAYTDEMISTVEDLGPYIVIVPGLALAHSRPAPSVLRTGLSWVGLSSPVEFGHAANDPVRLVVGLAATDHDGHTGALSQLARMLSDAKRLEALMTAPDAGSVRQIIADYERANP</sequence>
<dbReference type="InterPro" id="IPR016152">
    <property type="entry name" value="PTrfase/Anion_transptr"/>
</dbReference>
<gene>
    <name evidence="12" type="ORF">CLV72_102229</name>
</gene>
<evidence type="ECO:0000256" key="8">
    <source>
        <dbReference type="ARBA" id="ARBA00037387"/>
    </source>
</evidence>
<keyword evidence="2" id="KW-0813">Transport</keyword>
<evidence type="ECO:0000256" key="10">
    <source>
        <dbReference type="ARBA" id="ARBA00042072"/>
    </source>
</evidence>
<dbReference type="RefSeq" id="WP_106242259.1">
    <property type="nucleotide sequence ID" value="NZ_PVZC01000002.1"/>
</dbReference>
<evidence type="ECO:0000259" key="11">
    <source>
        <dbReference type="PROSITE" id="PS51094"/>
    </source>
</evidence>
<dbReference type="PROSITE" id="PS51094">
    <property type="entry name" value="PTS_EIIA_TYPE_2"/>
    <property type="match status" value="1"/>
</dbReference>
<keyword evidence="7" id="KW-0418">Kinase</keyword>
<dbReference type="GO" id="GO:0009401">
    <property type="term" value="P:phosphoenolpyruvate-dependent sugar phosphotransferase system"/>
    <property type="evidence" value="ECO:0007669"/>
    <property type="project" value="UniProtKB-KW"/>
</dbReference>
<dbReference type="GO" id="GO:0005737">
    <property type="term" value="C:cytoplasm"/>
    <property type="evidence" value="ECO:0007669"/>
    <property type="project" value="UniProtKB-SubCell"/>
</dbReference>
<dbReference type="Proteomes" id="UP000237846">
    <property type="component" value="Unassembled WGS sequence"/>
</dbReference>
<dbReference type="GO" id="GO:0016301">
    <property type="term" value="F:kinase activity"/>
    <property type="evidence" value="ECO:0007669"/>
    <property type="project" value="UniProtKB-KW"/>
</dbReference>
<comment type="function">
    <text evidence="8">The phosphoenolpyruvate-dependent sugar phosphotransferase system (sugar PTS), a major carbohydrate active transport system, catalyzes the phosphorylation of incoming sugar substrates concomitantly with their translocation across the cell membrane. The enzyme II UlaABC PTS system is involved in ascorbate transport.</text>
</comment>
<dbReference type="Pfam" id="PF00359">
    <property type="entry name" value="PTS_EIIA_2"/>
    <property type="match status" value="1"/>
</dbReference>
<evidence type="ECO:0000256" key="3">
    <source>
        <dbReference type="ARBA" id="ARBA00022490"/>
    </source>
</evidence>
<dbReference type="AlphaFoldDB" id="A0A2T0Q9Q1"/>
<dbReference type="Gene3D" id="3.40.930.10">
    <property type="entry name" value="Mannitol-specific EII, Chain A"/>
    <property type="match status" value="1"/>
</dbReference>
<evidence type="ECO:0000256" key="9">
    <source>
        <dbReference type="ARBA" id="ARBA00041175"/>
    </source>
</evidence>
<evidence type="ECO:0000256" key="2">
    <source>
        <dbReference type="ARBA" id="ARBA00022448"/>
    </source>
</evidence>
<dbReference type="InterPro" id="IPR051351">
    <property type="entry name" value="Ascorbate-PTS_EIIA_comp"/>
</dbReference>
<dbReference type="OrthoDB" id="1634238at2"/>
<evidence type="ECO:0000256" key="6">
    <source>
        <dbReference type="ARBA" id="ARBA00022683"/>
    </source>
</evidence>
<keyword evidence="6" id="KW-0598">Phosphotransferase system</keyword>
<keyword evidence="4" id="KW-0597">Phosphoprotein</keyword>
<dbReference type="PANTHER" id="PTHR36203:SF1">
    <property type="entry name" value="ASCORBATE-SPECIFIC PTS SYSTEM EIIA COMPONENT"/>
    <property type="match status" value="1"/>
</dbReference>
<dbReference type="PANTHER" id="PTHR36203">
    <property type="entry name" value="ASCORBATE-SPECIFIC PTS SYSTEM EIIA COMPONENT"/>
    <property type="match status" value="1"/>
</dbReference>
<reference evidence="12 13" key="1">
    <citation type="submission" date="2018-03" db="EMBL/GenBank/DDBJ databases">
        <title>Genomic Encyclopedia of Archaeal and Bacterial Type Strains, Phase II (KMG-II): from individual species to whole genera.</title>
        <authorList>
            <person name="Goeker M."/>
        </authorList>
    </citation>
    <scope>NUCLEOTIDE SEQUENCE [LARGE SCALE GENOMIC DNA]</scope>
    <source>
        <strain evidence="12 13">DSM 45601</strain>
    </source>
</reference>
<evidence type="ECO:0000313" key="13">
    <source>
        <dbReference type="Proteomes" id="UP000237846"/>
    </source>
</evidence>
<feature type="domain" description="PTS EIIA type-2" evidence="11">
    <location>
        <begin position="8"/>
        <end position="151"/>
    </location>
</feature>
<proteinExistence type="predicted"/>